<keyword evidence="1" id="KW-0472">Membrane</keyword>
<keyword evidence="1" id="KW-1133">Transmembrane helix</keyword>
<reference evidence="3 4" key="1">
    <citation type="submission" date="2022-10" db="EMBL/GenBank/DDBJ databases">
        <title>Alteromonas sp. chi3 Genome sequencing.</title>
        <authorList>
            <person name="Park S."/>
        </authorList>
    </citation>
    <scope>NUCLEOTIDE SEQUENCE [LARGE SCALE GENOMIC DNA]</scope>
    <source>
        <strain evidence="4">chi3</strain>
    </source>
</reference>
<dbReference type="Gene3D" id="3.40.710.10">
    <property type="entry name" value="DD-peptidase/beta-lactamase superfamily"/>
    <property type="match status" value="1"/>
</dbReference>
<proteinExistence type="predicted"/>
<dbReference type="PANTHER" id="PTHR46825">
    <property type="entry name" value="D-ALANYL-D-ALANINE-CARBOXYPEPTIDASE/ENDOPEPTIDASE AMPH"/>
    <property type="match status" value="1"/>
</dbReference>
<dbReference type="SUPFAM" id="SSF56601">
    <property type="entry name" value="beta-lactamase/transpeptidase-like"/>
    <property type="match status" value="1"/>
</dbReference>
<feature type="domain" description="Beta-lactamase-related" evidence="2">
    <location>
        <begin position="60"/>
        <end position="366"/>
    </location>
</feature>
<name>A0ABT5L1N3_9ALTE</name>
<gene>
    <name evidence="3" type="ORF">OIK42_09205</name>
</gene>
<evidence type="ECO:0000259" key="2">
    <source>
        <dbReference type="Pfam" id="PF00144"/>
    </source>
</evidence>
<feature type="transmembrane region" description="Helical" evidence="1">
    <location>
        <begin position="396"/>
        <end position="417"/>
    </location>
</feature>
<dbReference type="InterPro" id="IPR012338">
    <property type="entry name" value="Beta-lactam/transpept-like"/>
</dbReference>
<dbReference type="Proteomes" id="UP001218788">
    <property type="component" value="Unassembled WGS sequence"/>
</dbReference>
<dbReference type="GO" id="GO:0016787">
    <property type="term" value="F:hydrolase activity"/>
    <property type="evidence" value="ECO:0007669"/>
    <property type="project" value="UniProtKB-KW"/>
</dbReference>
<accession>A0ABT5L1N3</accession>
<dbReference type="InterPro" id="IPR050491">
    <property type="entry name" value="AmpC-like"/>
</dbReference>
<dbReference type="PANTHER" id="PTHR46825:SF12">
    <property type="entry name" value="PENICILLIN-BINDING PROTEIN 4"/>
    <property type="match status" value="1"/>
</dbReference>
<dbReference type="RefSeq" id="WP_273639931.1">
    <property type="nucleotide sequence ID" value="NZ_JAQQXP010000001.1"/>
</dbReference>
<dbReference type="EMBL" id="JAQQXP010000001">
    <property type="protein sequence ID" value="MDC8830937.1"/>
    <property type="molecule type" value="Genomic_DNA"/>
</dbReference>
<dbReference type="Pfam" id="PF00144">
    <property type="entry name" value="Beta-lactamase"/>
    <property type="match status" value="1"/>
</dbReference>
<evidence type="ECO:0000313" key="4">
    <source>
        <dbReference type="Proteomes" id="UP001218788"/>
    </source>
</evidence>
<keyword evidence="1" id="KW-0812">Transmembrane</keyword>
<organism evidence="3 4">
    <name type="scientific">Alteromonas gilva</name>
    <dbReference type="NCBI Taxonomy" id="2987522"/>
    <lineage>
        <taxon>Bacteria</taxon>
        <taxon>Pseudomonadati</taxon>
        <taxon>Pseudomonadota</taxon>
        <taxon>Gammaproteobacteria</taxon>
        <taxon>Alteromonadales</taxon>
        <taxon>Alteromonadaceae</taxon>
        <taxon>Alteromonas/Salinimonas group</taxon>
        <taxon>Alteromonas</taxon>
    </lineage>
</organism>
<evidence type="ECO:0000256" key="1">
    <source>
        <dbReference type="SAM" id="Phobius"/>
    </source>
</evidence>
<keyword evidence="3" id="KW-0378">Hydrolase</keyword>
<sequence>MKRFIIWMITTVVAVVVWSAANFFVTTEGWTLKRLAPAGDVQAFERALTAQAQQQFKGNLIYALLSNGKQVAVQSMSKGKPVDEHSRFGVASLSKWVTATAVMVLVEQGKVNLDTPVSKYLTRWQLPPSEFDNEQVTLRRLLSHTAGITDGLGHNGFAPGEPVQPLVEHLTRANDADPGKSGKVQVGMAPGTKWMYSGGSYNIIQMIIEEVCGCSYAQAMQQLVFAPLGMISTDFTVKRDAPELATYFGANQQPRVYPNYTSLAATGLYTTVSDLIRFTRSQIPARVLDEPGTRLLTDNTLDTMRTPIAQVEGLDIWGAGVMLFAPTNSDDYVIGHGGQSPYLNASVRLNPDNGDAIIAMQTGNQEALASDLATHWTTWQTGKPDMYILNNSVPAMLLRIVVGSGVIMLLAITWGVVGYTRRSRRHPA</sequence>
<dbReference type="InterPro" id="IPR001466">
    <property type="entry name" value="Beta-lactam-related"/>
</dbReference>
<keyword evidence="4" id="KW-1185">Reference proteome</keyword>
<protein>
    <submittedName>
        <fullName evidence="3">Serine hydrolase</fullName>
    </submittedName>
</protein>
<evidence type="ECO:0000313" key="3">
    <source>
        <dbReference type="EMBL" id="MDC8830937.1"/>
    </source>
</evidence>
<comment type="caution">
    <text evidence="3">The sequence shown here is derived from an EMBL/GenBank/DDBJ whole genome shotgun (WGS) entry which is preliminary data.</text>
</comment>